<keyword evidence="3" id="KW-1003">Cell membrane</keyword>
<evidence type="ECO:0000256" key="1">
    <source>
        <dbReference type="ARBA" id="ARBA00004651"/>
    </source>
</evidence>
<dbReference type="SUPFAM" id="SSF161098">
    <property type="entry name" value="MetI-like"/>
    <property type="match status" value="1"/>
</dbReference>
<dbReference type="EMBL" id="DVJN01000073">
    <property type="protein sequence ID" value="HIS92092.1"/>
    <property type="molecule type" value="Genomic_DNA"/>
</dbReference>
<dbReference type="InterPro" id="IPR035906">
    <property type="entry name" value="MetI-like_sf"/>
</dbReference>
<dbReference type="PANTHER" id="PTHR43227">
    <property type="entry name" value="BLL4140 PROTEIN"/>
    <property type="match status" value="1"/>
</dbReference>
<dbReference type="PROSITE" id="PS50928">
    <property type="entry name" value="ABC_TM1"/>
    <property type="match status" value="1"/>
</dbReference>
<evidence type="ECO:0000256" key="5">
    <source>
        <dbReference type="ARBA" id="ARBA00022989"/>
    </source>
</evidence>
<dbReference type="Gene3D" id="1.10.3720.10">
    <property type="entry name" value="MetI-like"/>
    <property type="match status" value="1"/>
</dbReference>
<keyword evidence="6 7" id="KW-0472">Membrane</keyword>
<evidence type="ECO:0000256" key="7">
    <source>
        <dbReference type="RuleBase" id="RU363032"/>
    </source>
</evidence>
<comment type="subcellular location">
    <subcellularLocation>
        <location evidence="1 7">Cell membrane</location>
        <topology evidence="1 7">Multi-pass membrane protein</topology>
    </subcellularLocation>
</comment>
<comment type="similarity">
    <text evidence="7">Belongs to the binding-protein-dependent transport system permease family.</text>
</comment>
<accession>A0A9D1FZ62</accession>
<feature type="transmembrane region" description="Helical" evidence="7">
    <location>
        <begin position="93"/>
        <end position="114"/>
    </location>
</feature>
<evidence type="ECO:0000256" key="4">
    <source>
        <dbReference type="ARBA" id="ARBA00022692"/>
    </source>
</evidence>
<evidence type="ECO:0000256" key="3">
    <source>
        <dbReference type="ARBA" id="ARBA00022475"/>
    </source>
</evidence>
<dbReference type="Proteomes" id="UP000824140">
    <property type="component" value="Unassembled WGS sequence"/>
</dbReference>
<feature type="transmembrane region" description="Helical" evidence="7">
    <location>
        <begin position="129"/>
        <end position="149"/>
    </location>
</feature>
<dbReference type="InterPro" id="IPR000515">
    <property type="entry name" value="MetI-like"/>
</dbReference>
<evidence type="ECO:0000313" key="10">
    <source>
        <dbReference type="Proteomes" id="UP000824140"/>
    </source>
</evidence>
<gene>
    <name evidence="9" type="ORF">IAA84_03655</name>
</gene>
<keyword evidence="5 7" id="KW-1133">Transmembrane helix</keyword>
<evidence type="ECO:0000313" key="9">
    <source>
        <dbReference type="EMBL" id="HIS92092.1"/>
    </source>
</evidence>
<reference evidence="9" key="2">
    <citation type="journal article" date="2021" name="PeerJ">
        <title>Extensive microbial diversity within the chicken gut microbiome revealed by metagenomics and culture.</title>
        <authorList>
            <person name="Gilroy R."/>
            <person name="Ravi A."/>
            <person name="Getino M."/>
            <person name="Pursley I."/>
            <person name="Horton D.L."/>
            <person name="Alikhan N.F."/>
            <person name="Baker D."/>
            <person name="Gharbi K."/>
            <person name="Hall N."/>
            <person name="Watson M."/>
            <person name="Adriaenssens E.M."/>
            <person name="Foster-Nyarko E."/>
            <person name="Jarju S."/>
            <person name="Secka A."/>
            <person name="Antonio M."/>
            <person name="Oren A."/>
            <person name="Chaudhuri R.R."/>
            <person name="La Ragione R."/>
            <person name="Hildebrand F."/>
            <person name="Pallen M.J."/>
        </authorList>
    </citation>
    <scope>NUCLEOTIDE SEQUENCE</scope>
    <source>
        <strain evidence="9">13766</strain>
    </source>
</reference>
<feature type="transmembrane region" description="Helical" evidence="7">
    <location>
        <begin position="156"/>
        <end position="177"/>
    </location>
</feature>
<evidence type="ECO:0000256" key="2">
    <source>
        <dbReference type="ARBA" id="ARBA00022448"/>
    </source>
</evidence>
<feature type="transmembrane region" description="Helical" evidence="7">
    <location>
        <begin position="284"/>
        <end position="309"/>
    </location>
</feature>
<keyword evidence="2 7" id="KW-0813">Transport</keyword>
<dbReference type="GO" id="GO:0055085">
    <property type="term" value="P:transmembrane transport"/>
    <property type="evidence" value="ECO:0007669"/>
    <property type="project" value="InterPro"/>
</dbReference>
<dbReference type="InterPro" id="IPR050809">
    <property type="entry name" value="UgpAE/MalFG_permease"/>
</dbReference>
<dbReference type="PANTHER" id="PTHR43227:SF11">
    <property type="entry name" value="BLL4140 PROTEIN"/>
    <property type="match status" value="1"/>
</dbReference>
<evidence type="ECO:0000259" key="8">
    <source>
        <dbReference type="PROSITE" id="PS50928"/>
    </source>
</evidence>
<proteinExistence type="inferred from homology"/>
<sequence length="318" mass="36179">MARNLASPAYLTRDRRIRVFRKQLRANWDVYLMALPGLAFLIFFSYLPMYGIIIAFKKYRIAQGIWGSAWIGLENFERLTYSFEFKRAFRNTLLISWMKMLMGLPVPIIFALMLNEIRAVAYKRVCQTISYIPHFISWVVVSGIFIDLLSPSTGMVNTLLGLFGVEPIYFMASARWIRTVVNFTDIWKDFGWGTIVYLAAITGVDPQLYEAASIDGAGRWRQTLHVTLPAIRNTFIVVLIMRLGNTMTGANFEQIFMMNSSPVLEQIDIIDTYIYRVSFDSLDFSFTTAAGLFSSVIGCTLLVTSNAVVKKLGGRGMY</sequence>
<evidence type="ECO:0000256" key="6">
    <source>
        <dbReference type="ARBA" id="ARBA00023136"/>
    </source>
</evidence>
<reference evidence="9" key="1">
    <citation type="submission" date="2020-10" db="EMBL/GenBank/DDBJ databases">
        <authorList>
            <person name="Gilroy R."/>
        </authorList>
    </citation>
    <scope>NUCLEOTIDE SEQUENCE</scope>
    <source>
        <strain evidence="9">13766</strain>
    </source>
</reference>
<protein>
    <submittedName>
        <fullName evidence="9">Sugar ABC transporter permease</fullName>
    </submittedName>
</protein>
<dbReference type="Pfam" id="PF00528">
    <property type="entry name" value="BPD_transp_1"/>
    <property type="match status" value="1"/>
</dbReference>
<dbReference type="AlphaFoldDB" id="A0A9D1FZ62"/>
<feature type="transmembrane region" description="Helical" evidence="7">
    <location>
        <begin position="30"/>
        <end position="56"/>
    </location>
</feature>
<comment type="caution">
    <text evidence="9">The sequence shown here is derived from an EMBL/GenBank/DDBJ whole genome shotgun (WGS) entry which is preliminary data.</text>
</comment>
<feature type="domain" description="ABC transmembrane type-1" evidence="8">
    <location>
        <begin position="89"/>
        <end position="305"/>
    </location>
</feature>
<keyword evidence="4 7" id="KW-0812">Transmembrane</keyword>
<organism evidence="9 10">
    <name type="scientific">Candidatus Alectryocaccomicrobium excrementavium</name>
    <dbReference type="NCBI Taxonomy" id="2840668"/>
    <lineage>
        <taxon>Bacteria</taxon>
        <taxon>Bacillati</taxon>
        <taxon>Bacillota</taxon>
        <taxon>Clostridia</taxon>
        <taxon>Candidatus Alectryocaccomicrobium</taxon>
    </lineage>
</organism>
<dbReference type="GO" id="GO:0005886">
    <property type="term" value="C:plasma membrane"/>
    <property type="evidence" value="ECO:0007669"/>
    <property type="project" value="UniProtKB-SubCell"/>
</dbReference>
<dbReference type="CDD" id="cd06261">
    <property type="entry name" value="TM_PBP2"/>
    <property type="match status" value="1"/>
</dbReference>
<name>A0A9D1FZ62_9FIRM</name>